<dbReference type="PANTHER" id="PTHR41248:SF1">
    <property type="entry name" value="NORD PROTEIN"/>
    <property type="match status" value="1"/>
</dbReference>
<feature type="region of interest" description="Disordered" evidence="1">
    <location>
        <begin position="489"/>
        <end position="512"/>
    </location>
</feature>
<comment type="caution">
    <text evidence="2">The sequence shown here is derived from an EMBL/GenBank/DDBJ whole genome shotgun (WGS) entry which is preliminary data.</text>
</comment>
<dbReference type="EMBL" id="JAJEQX010000027">
    <property type="protein sequence ID" value="MCC2255448.1"/>
    <property type="molecule type" value="Genomic_DNA"/>
</dbReference>
<dbReference type="InterPro" id="IPR051928">
    <property type="entry name" value="NorD/CobT"/>
</dbReference>
<protein>
    <recommendedName>
        <fullName evidence="4">VWFA domain-containing protein</fullName>
    </recommendedName>
</protein>
<organism evidence="2 3">
    <name type="scientific">Ruminococcus turbiniformis</name>
    <dbReference type="NCBI Taxonomy" id="2881258"/>
    <lineage>
        <taxon>Bacteria</taxon>
        <taxon>Bacillati</taxon>
        <taxon>Bacillota</taxon>
        <taxon>Clostridia</taxon>
        <taxon>Eubacteriales</taxon>
        <taxon>Oscillospiraceae</taxon>
        <taxon>Ruminococcus</taxon>
    </lineage>
</organism>
<evidence type="ECO:0000313" key="3">
    <source>
        <dbReference type="Proteomes" id="UP001198151"/>
    </source>
</evidence>
<dbReference type="Proteomes" id="UP001198151">
    <property type="component" value="Unassembled WGS sequence"/>
</dbReference>
<proteinExistence type="predicted"/>
<evidence type="ECO:0000256" key="1">
    <source>
        <dbReference type="SAM" id="MobiDB-lite"/>
    </source>
</evidence>
<sequence length="589" mass="66382">MESYEQNRSARQRALNLVWTAAGEYGFEPDFLAFTQDGKPDFYMNSVIGYVRKWYGGEELSGLFDAVGLSLMRETLDGVLWIGLENCAYEREVRERPVLSELRLSCAEQFFDQQFSKSRQQWMAQNSLVYALQAARWNTVLGRAPGLVNPWERRLFNELSFSGNLNSRQLAEQAARVLRTYFRFDADRTVHSPLLKLKNALAAYASRALPSRVIRSEDLTFARDTSGNGIVTARRTGKKSLSGPADEAENLAYIENCFGLPMYGREDSSKIEQLLCTDRHEGMHLYFTDGEHPASASSDPLILRAVQGAQAQAAQNRLHYRDNRHFYQNSIRRLSSRIQNAMLVYPQPLKVRSRTGQLFPSEMWRAVYLNDERVFSDVFREERPDFSVDLMLDASASRLQSQEIIAAQAYVIAQSLRECRIPVQVFSFLSLRGYTVMRRFCGYSDSTDSVFDYFAAGWNRDGLALRGAGYLMSTSRAEKRILIVLTDASPNDDRKLPPAPGNGRPNGQLSGHLLSRDYSGDAGVEDTAEEVRRLRKSGTQVMAILNGSDGDTRAARKIYGNDFVRIEDIKQMAGAVGALLQKKIADLSG</sequence>
<accession>A0ABS8G1H2</accession>
<dbReference type="InterPro" id="IPR036465">
    <property type="entry name" value="vWFA_dom_sf"/>
</dbReference>
<dbReference type="RefSeq" id="WP_227708501.1">
    <property type="nucleotide sequence ID" value="NZ_JAJEQX010000027.1"/>
</dbReference>
<keyword evidence="3" id="KW-1185">Reference proteome</keyword>
<name>A0ABS8G1H2_9FIRM</name>
<dbReference type="SUPFAM" id="SSF53300">
    <property type="entry name" value="vWA-like"/>
    <property type="match status" value="1"/>
</dbReference>
<reference evidence="2 3" key="1">
    <citation type="submission" date="2021-10" db="EMBL/GenBank/DDBJ databases">
        <title>Anaerobic single-cell dispensing facilitates the cultivation of human gut bacteria.</title>
        <authorList>
            <person name="Afrizal A."/>
        </authorList>
    </citation>
    <scope>NUCLEOTIDE SEQUENCE [LARGE SCALE GENOMIC DNA]</scope>
    <source>
        <strain evidence="2 3">CLA-AA-H200</strain>
    </source>
</reference>
<gene>
    <name evidence="2" type="ORF">LKD70_13655</name>
</gene>
<dbReference type="PANTHER" id="PTHR41248">
    <property type="entry name" value="NORD PROTEIN"/>
    <property type="match status" value="1"/>
</dbReference>
<dbReference type="Gene3D" id="3.40.50.410">
    <property type="entry name" value="von Willebrand factor, type A domain"/>
    <property type="match status" value="1"/>
</dbReference>
<evidence type="ECO:0000313" key="2">
    <source>
        <dbReference type="EMBL" id="MCC2255448.1"/>
    </source>
</evidence>
<evidence type="ECO:0008006" key="4">
    <source>
        <dbReference type="Google" id="ProtNLM"/>
    </source>
</evidence>